<evidence type="ECO:0000256" key="1">
    <source>
        <dbReference type="SAM" id="Phobius"/>
    </source>
</evidence>
<evidence type="ECO:0000313" key="3">
    <source>
        <dbReference type="Proteomes" id="UP001148018"/>
    </source>
</evidence>
<evidence type="ECO:0000313" key="2">
    <source>
        <dbReference type="EMBL" id="KAJ3598900.1"/>
    </source>
</evidence>
<reference evidence="2" key="1">
    <citation type="submission" date="2022-07" db="EMBL/GenBank/DDBJ databases">
        <title>Chromosome-level genome of Muraenolepis orangiensis.</title>
        <authorList>
            <person name="Kim J."/>
        </authorList>
    </citation>
    <scope>NUCLEOTIDE SEQUENCE</scope>
    <source>
        <strain evidence="2">KU_S4_2022</strain>
        <tissue evidence="2">Muscle</tissue>
    </source>
</reference>
<organism evidence="2 3">
    <name type="scientific">Muraenolepis orangiensis</name>
    <name type="common">Patagonian moray cod</name>
    <dbReference type="NCBI Taxonomy" id="630683"/>
    <lineage>
        <taxon>Eukaryota</taxon>
        <taxon>Metazoa</taxon>
        <taxon>Chordata</taxon>
        <taxon>Craniata</taxon>
        <taxon>Vertebrata</taxon>
        <taxon>Euteleostomi</taxon>
        <taxon>Actinopterygii</taxon>
        <taxon>Neopterygii</taxon>
        <taxon>Teleostei</taxon>
        <taxon>Neoteleostei</taxon>
        <taxon>Acanthomorphata</taxon>
        <taxon>Zeiogadaria</taxon>
        <taxon>Gadariae</taxon>
        <taxon>Gadiformes</taxon>
        <taxon>Muraenolepidoidei</taxon>
        <taxon>Muraenolepididae</taxon>
        <taxon>Muraenolepis</taxon>
    </lineage>
</organism>
<dbReference type="EMBL" id="JANIIK010000048">
    <property type="protein sequence ID" value="KAJ3598900.1"/>
    <property type="molecule type" value="Genomic_DNA"/>
</dbReference>
<dbReference type="Proteomes" id="UP001148018">
    <property type="component" value="Unassembled WGS sequence"/>
</dbReference>
<proteinExistence type="predicted"/>
<keyword evidence="3" id="KW-1185">Reference proteome</keyword>
<protein>
    <submittedName>
        <fullName evidence="2">Uncharacterized protein</fullName>
    </submittedName>
</protein>
<accession>A0A9Q0II67</accession>
<name>A0A9Q0II67_9TELE</name>
<feature type="transmembrane region" description="Helical" evidence="1">
    <location>
        <begin position="65"/>
        <end position="89"/>
    </location>
</feature>
<keyword evidence="1" id="KW-0472">Membrane</keyword>
<sequence length="131" mass="14399">MTSLYELLNHPTNYDISVQTMNYDFTSHFNQSVMCLSENHRVLVFSSDAPPLTAGEEAGEEEDGAFSAGVVAVIAILFVAVVLMLLVVISRSLLRPSFERLDDVPLVADSLFTLMKPCGILLDMNIYLGVI</sequence>
<dbReference type="AlphaFoldDB" id="A0A9Q0II67"/>
<keyword evidence="1" id="KW-1133">Transmembrane helix</keyword>
<gene>
    <name evidence="2" type="ORF">NHX12_032863</name>
</gene>
<keyword evidence="1" id="KW-0812">Transmembrane</keyword>
<comment type="caution">
    <text evidence="2">The sequence shown here is derived from an EMBL/GenBank/DDBJ whole genome shotgun (WGS) entry which is preliminary data.</text>
</comment>